<sequence length="229" mass="26143">MSFIAMFYFSQIGKAPVLSIYNRKFIIGALFLVLMGGVFYFYRVYSALSIGTDIVFEDLISEFSGALGMFVFDKGNTPNVALFMKIIDSWSHDYGYLYGKSLFSGILPLELINNHGYNTSIITQELWYSHLPSGALPTTAVGELYMNFGPIGVPIFMFFFGVVLKLFFIYAIRRSTFTSFLTLTLLSLSFVFIYPKVDFSNLKLYWIILGCAPFLFIKICKFVSYRKKN</sequence>
<accession>A0ABQ1MGP9</accession>
<feature type="transmembrane region" description="Helical" evidence="1">
    <location>
        <begin position="179"/>
        <end position="197"/>
    </location>
</feature>
<feature type="transmembrane region" description="Helical" evidence="1">
    <location>
        <begin position="21"/>
        <end position="42"/>
    </location>
</feature>
<keyword evidence="1" id="KW-1133">Transmembrane helix</keyword>
<keyword evidence="1" id="KW-0472">Membrane</keyword>
<evidence type="ECO:0000313" key="3">
    <source>
        <dbReference type="Proteomes" id="UP000597338"/>
    </source>
</evidence>
<evidence type="ECO:0000313" key="2">
    <source>
        <dbReference type="EMBL" id="GGC38878.1"/>
    </source>
</evidence>
<comment type="caution">
    <text evidence="2">The sequence shown here is derived from an EMBL/GenBank/DDBJ whole genome shotgun (WGS) entry which is preliminary data.</text>
</comment>
<evidence type="ECO:0008006" key="4">
    <source>
        <dbReference type="Google" id="ProtNLM"/>
    </source>
</evidence>
<keyword evidence="1" id="KW-0812">Transmembrane</keyword>
<keyword evidence="3" id="KW-1185">Reference proteome</keyword>
<evidence type="ECO:0000256" key="1">
    <source>
        <dbReference type="SAM" id="Phobius"/>
    </source>
</evidence>
<organism evidence="2 3">
    <name type="scientific">Parapedobacter defluvii</name>
    <dbReference type="NCBI Taxonomy" id="2045106"/>
    <lineage>
        <taxon>Bacteria</taxon>
        <taxon>Pseudomonadati</taxon>
        <taxon>Bacteroidota</taxon>
        <taxon>Sphingobacteriia</taxon>
        <taxon>Sphingobacteriales</taxon>
        <taxon>Sphingobacteriaceae</taxon>
        <taxon>Parapedobacter</taxon>
    </lineage>
</organism>
<proteinExistence type="predicted"/>
<gene>
    <name evidence="2" type="ORF">GCM10011386_33740</name>
</gene>
<feature type="transmembrane region" description="Helical" evidence="1">
    <location>
        <begin position="203"/>
        <end position="223"/>
    </location>
</feature>
<protein>
    <recommendedName>
        <fullName evidence="4">Oligosaccharide repeat unit polymerase</fullName>
    </recommendedName>
</protein>
<dbReference type="Proteomes" id="UP000597338">
    <property type="component" value="Unassembled WGS sequence"/>
</dbReference>
<feature type="transmembrane region" description="Helical" evidence="1">
    <location>
        <begin position="151"/>
        <end position="172"/>
    </location>
</feature>
<name>A0ABQ1MGP9_9SPHI</name>
<dbReference type="EMBL" id="BMIK01000013">
    <property type="protein sequence ID" value="GGC38878.1"/>
    <property type="molecule type" value="Genomic_DNA"/>
</dbReference>
<reference evidence="3" key="1">
    <citation type="journal article" date="2019" name="Int. J. Syst. Evol. Microbiol.">
        <title>The Global Catalogue of Microorganisms (GCM) 10K type strain sequencing project: providing services to taxonomists for standard genome sequencing and annotation.</title>
        <authorList>
            <consortium name="The Broad Institute Genomics Platform"/>
            <consortium name="The Broad Institute Genome Sequencing Center for Infectious Disease"/>
            <person name="Wu L."/>
            <person name="Ma J."/>
        </authorList>
    </citation>
    <scope>NUCLEOTIDE SEQUENCE [LARGE SCALE GENOMIC DNA]</scope>
    <source>
        <strain evidence="3">CGMCC 1.15342</strain>
    </source>
</reference>